<name>A0ABD1VMI8_9LAMI</name>
<dbReference type="AlphaFoldDB" id="A0ABD1VMI8"/>
<evidence type="ECO:0000313" key="3">
    <source>
        <dbReference type="Proteomes" id="UP001604277"/>
    </source>
</evidence>
<comment type="caution">
    <text evidence="2">The sequence shown here is derived from an EMBL/GenBank/DDBJ whole genome shotgun (WGS) entry which is preliminary data.</text>
</comment>
<dbReference type="EMBL" id="JBFOLJ010000005">
    <property type="protein sequence ID" value="KAL2538013.1"/>
    <property type="molecule type" value="Genomic_DNA"/>
</dbReference>
<evidence type="ECO:0000259" key="1">
    <source>
        <dbReference type="Pfam" id="PF20705"/>
    </source>
</evidence>
<dbReference type="InterPro" id="IPR045883">
    <property type="entry name" value="At4g13530-like"/>
</dbReference>
<dbReference type="Proteomes" id="UP001604277">
    <property type="component" value="Unassembled WGS sequence"/>
</dbReference>
<evidence type="ECO:0000313" key="2">
    <source>
        <dbReference type="EMBL" id="KAL2538013.1"/>
    </source>
</evidence>
<feature type="domain" description="DUF6821" evidence="1">
    <location>
        <begin position="68"/>
        <end position="124"/>
    </location>
</feature>
<organism evidence="2 3">
    <name type="scientific">Forsythia ovata</name>
    <dbReference type="NCBI Taxonomy" id="205694"/>
    <lineage>
        <taxon>Eukaryota</taxon>
        <taxon>Viridiplantae</taxon>
        <taxon>Streptophyta</taxon>
        <taxon>Embryophyta</taxon>
        <taxon>Tracheophyta</taxon>
        <taxon>Spermatophyta</taxon>
        <taxon>Magnoliopsida</taxon>
        <taxon>eudicotyledons</taxon>
        <taxon>Gunneridae</taxon>
        <taxon>Pentapetalae</taxon>
        <taxon>asterids</taxon>
        <taxon>lamiids</taxon>
        <taxon>Lamiales</taxon>
        <taxon>Oleaceae</taxon>
        <taxon>Forsythieae</taxon>
        <taxon>Forsythia</taxon>
    </lineage>
</organism>
<gene>
    <name evidence="2" type="ORF">Fot_19404</name>
</gene>
<dbReference type="Pfam" id="PF20705">
    <property type="entry name" value="DUF6821"/>
    <property type="match status" value="1"/>
</dbReference>
<accession>A0ABD1VMI8</accession>
<dbReference type="InterPro" id="IPR049224">
    <property type="entry name" value="DUF6821"/>
</dbReference>
<proteinExistence type="predicted"/>
<dbReference type="PANTHER" id="PTHR33646">
    <property type="entry name" value="GB|AAF00631.1"/>
    <property type="match status" value="1"/>
</dbReference>
<reference evidence="3" key="1">
    <citation type="submission" date="2024-07" db="EMBL/GenBank/DDBJ databases">
        <title>Two chromosome-level genome assemblies of Korean endemic species Abeliophyllum distichum and Forsythia ovata (Oleaceae).</title>
        <authorList>
            <person name="Jang H."/>
        </authorList>
    </citation>
    <scope>NUCLEOTIDE SEQUENCE [LARGE SCALE GENOMIC DNA]</scope>
</reference>
<keyword evidence="3" id="KW-1185">Reference proteome</keyword>
<sequence length="145" mass="16160">MDGPPADTSAGEIEHKDQLQTRGVTNVNQLHRTDFSAWFHTKLSPFNHVHRSYSSATATVNTSLAEDTGVAAATVCIVVFGTRQKSKQQQNQKLQFQIYTNDKRIKLVVHHATKLNEAISAVRGGFYFLDCRVGSTFLILFYVSS</sequence>
<protein>
    <recommendedName>
        <fullName evidence="1">DUF6821 domain-containing protein</fullName>
    </recommendedName>
</protein>
<dbReference type="PANTHER" id="PTHR33646:SF2">
    <property type="entry name" value="F20H23.8 PROTEIN"/>
    <property type="match status" value="1"/>
</dbReference>